<protein>
    <recommendedName>
        <fullName evidence="5">HTH lysR-type domain-containing protein</fullName>
    </recommendedName>
</protein>
<dbReference type="AlphaFoldDB" id="A0A1T1H9Z3"/>
<reference evidence="6" key="1">
    <citation type="submission" date="2017-02" db="EMBL/GenBank/DDBJ databases">
        <title>Draft Genome Sequence of the Salt Water Bacterium Oceanospirillum linum ATCC 11336.</title>
        <authorList>
            <person name="Trachtenberg A.M."/>
            <person name="Carney J.G."/>
            <person name="Linnane J.D."/>
            <person name="Rheaume B.A."/>
            <person name="Pitts N.L."/>
            <person name="Mykles D.L."/>
            <person name="Maclea K.S."/>
        </authorList>
    </citation>
    <scope>NUCLEOTIDE SEQUENCE [LARGE SCALE GENOMIC DNA]</scope>
    <source>
        <strain evidence="6">ATCC 11336</strain>
    </source>
</reference>
<dbReference type="EMBL" id="MTSD02000005">
    <property type="protein sequence ID" value="OOV86653.1"/>
    <property type="molecule type" value="Genomic_DNA"/>
</dbReference>
<dbReference type="Gene3D" id="1.10.10.10">
    <property type="entry name" value="Winged helix-like DNA-binding domain superfamily/Winged helix DNA-binding domain"/>
    <property type="match status" value="1"/>
</dbReference>
<keyword evidence="3" id="KW-0238">DNA-binding</keyword>
<dbReference type="Pfam" id="PF00126">
    <property type="entry name" value="HTH_1"/>
    <property type="match status" value="1"/>
</dbReference>
<keyword evidence="2" id="KW-0805">Transcription regulation</keyword>
<dbReference type="SUPFAM" id="SSF46785">
    <property type="entry name" value="Winged helix' DNA-binding domain"/>
    <property type="match status" value="1"/>
</dbReference>
<dbReference type="Proteomes" id="UP000190064">
    <property type="component" value="Unassembled WGS sequence"/>
</dbReference>
<evidence type="ECO:0000256" key="4">
    <source>
        <dbReference type="ARBA" id="ARBA00023163"/>
    </source>
</evidence>
<dbReference type="InterPro" id="IPR000847">
    <property type="entry name" value="LysR_HTH_N"/>
</dbReference>
<evidence type="ECO:0000313" key="7">
    <source>
        <dbReference type="Proteomes" id="UP000190064"/>
    </source>
</evidence>
<dbReference type="PANTHER" id="PTHR30126">
    <property type="entry name" value="HTH-TYPE TRANSCRIPTIONAL REGULATOR"/>
    <property type="match status" value="1"/>
</dbReference>
<dbReference type="PRINTS" id="PR00039">
    <property type="entry name" value="HTHLYSR"/>
</dbReference>
<dbReference type="InterPro" id="IPR036390">
    <property type="entry name" value="WH_DNA-bd_sf"/>
</dbReference>
<name>A0A1T1H9Z3_OCELI</name>
<dbReference type="CDD" id="cd05466">
    <property type="entry name" value="PBP2_LTTR_substrate"/>
    <property type="match status" value="1"/>
</dbReference>
<organism evidence="6 7">
    <name type="scientific">Oceanospirillum linum</name>
    <dbReference type="NCBI Taxonomy" id="966"/>
    <lineage>
        <taxon>Bacteria</taxon>
        <taxon>Pseudomonadati</taxon>
        <taxon>Pseudomonadota</taxon>
        <taxon>Gammaproteobacteria</taxon>
        <taxon>Oceanospirillales</taxon>
        <taxon>Oceanospirillaceae</taxon>
        <taxon>Oceanospirillum</taxon>
    </lineage>
</organism>
<feature type="domain" description="HTH lysR-type" evidence="5">
    <location>
        <begin position="1"/>
        <end position="59"/>
    </location>
</feature>
<evidence type="ECO:0000256" key="3">
    <source>
        <dbReference type="ARBA" id="ARBA00023125"/>
    </source>
</evidence>
<evidence type="ECO:0000256" key="1">
    <source>
        <dbReference type="ARBA" id="ARBA00009437"/>
    </source>
</evidence>
<dbReference type="Gene3D" id="3.40.190.290">
    <property type="match status" value="1"/>
</dbReference>
<gene>
    <name evidence="6" type="ORF">BTA35_0212250</name>
</gene>
<accession>A0A1T1H9Z3</accession>
<evidence type="ECO:0000313" key="6">
    <source>
        <dbReference type="EMBL" id="OOV86653.1"/>
    </source>
</evidence>
<evidence type="ECO:0000256" key="2">
    <source>
        <dbReference type="ARBA" id="ARBA00023015"/>
    </source>
</evidence>
<keyword evidence="7" id="KW-1185">Reference proteome</keyword>
<dbReference type="FunFam" id="1.10.10.10:FF:000001">
    <property type="entry name" value="LysR family transcriptional regulator"/>
    <property type="match status" value="1"/>
</dbReference>
<dbReference type="STRING" id="966.BTA35_0212250"/>
<comment type="similarity">
    <text evidence="1">Belongs to the LysR transcriptional regulatory family.</text>
</comment>
<dbReference type="GO" id="GO:0000976">
    <property type="term" value="F:transcription cis-regulatory region binding"/>
    <property type="evidence" value="ECO:0007669"/>
    <property type="project" value="TreeGrafter"/>
</dbReference>
<dbReference type="RefSeq" id="WP_078320105.1">
    <property type="nucleotide sequence ID" value="NZ_FXTS01000006.1"/>
</dbReference>
<proteinExistence type="inferred from homology"/>
<sequence length="294" mass="32964">MPHPDQLNAFITAAETGSFSAASRRLKKAQSAISNAIINLEIETGVELFDRSKRSPVLTEEGETLLRSAYSIMESHHDFISRAMALNAGEESHLCLAIEQNVSAQPLMELLIVFEEKYPHIELELLDPGTSDVPSLLRSGRADLGLMMEQEHYPKGFLFRGIGHSRKLPVCSRHHPLAKLDQVDHSDLRRYRQLVPRSLDLEDKSHEEQILSPKVWYAESPFVIAEVLSAGLGWASLHEAVVKEQLEQGTLVALKRTYQQDASLQGVDVVWSRHKPLGKGGQWLLNECFKLNVS</sequence>
<dbReference type="PROSITE" id="PS50931">
    <property type="entry name" value="HTH_LYSR"/>
    <property type="match status" value="1"/>
</dbReference>
<keyword evidence="4" id="KW-0804">Transcription</keyword>
<dbReference type="Pfam" id="PF03466">
    <property type="entry name" value="LysR_substrate"/>
    <property type="match status" value="1"/>
</dbReference>
<evidence type="ECO:0000259" key="5">
    <source>
        <dbReference type="PROSITE" id="PS50931"/>
    </source>
</evidence>
<dbReference type="PANTHER" id="PTHR30126:SF91">
    <property type="entry name" value="LYSR FAMILY TRANSCRIPTIONAL REGULATOR"/>
    <property type="match status" value="1"/>
</dbReference>
<comment type="caution">
    <text evidence="6">The sequence shown here is derived from an EMBL/GenBank/DDBJ whole genome shotgun (WGS) entry which is preliminary data.</text>
</comment>
<dbReference type="InterPro" id="IPR036388">
    <property type="entry name" value="WH-like_DNA-bd_sf"/>
</dbReference>
<dbReference type="SUPFAM" id="SSF53850">
    <property type="entry name" value="Periplasmic binding protein-like II"/>
    <property type="match status" value="1"/>
</dbReference>
<dbReference type="GO" id="GO:0003700">
    <property type="term" value="F:DNA-binding transcription factor activity"/>
    <property type="evidence" value="ECO:0007669"/>
    <property type="project" value="InterPro"/>
</dbReference>
<dbReference type="InterPro" id="IPR005119">
    <property type="entry name" value="LysR_subst-bd"/>
</dbReference>